<evidence type="ECO:0000256" key="5">
    <source>
        <dbReference type="PROSITE-ProRule" id="PRU00335"/>
    </source>
</evidence>
<dbReference type="SUPFAM" id="SSF48498">
    <property type="entry name" value="Tetracyclin repressor-like, C-terminal domain"/>
    <property type="match status" value="1"/>
</dbReference>
<dbReference type="PANTHER" id="PTHR30055">
    <property type="entry name" value="HTH-TYPE TRANSCRIPTIONAL REGULATOR RUTR"/>
    <property type="match status" value="1"/>
</dbReference>
<reference evidence="7 8" key="1">
    <citation type="submission" date="2016-10" db="EMBL/GenBank/DDBJ databases">
        <authorList>
            <person name="de Groot N.N."/>
        </authorList>
    </citation>
    <scope>NUCLEOTIDE SEQUENCE [LARGE SCALE GENOMIC DNA]</scope>
    <source>
        <strain evidence="7 8">DSM 27842</strain>
    </source>
</reference>
<sequence>MADQTHKPRPARGKRSSIADIRRRELARAALRTIEKHGVKGATVQRVSEEAGISQGLVHYHYKTKADLLEAAVKLTNRLITEEVLLRLRQARTPHERVLSVLEANFSPEVFSKETAQAWASCSGEAAFNPRFARVMNLIERRLISNLAHDLCKIMPADQARQLARILTIMSDGIWLQAARWDGAFDREAAVKPVWDLLALASVQLHR</sequence>
<keyword evidence="8" id="KW-1185">Reference proteome</keyword>
<dbReference type="RefSeq" id="WP_175483147.1">
    <property type="nucleotide sequence ID" value="NZ_FODS01000002.1"/>
</dbReference>
<name>A0A1H8MS52_9RHOB</name>
<dbReference type="InterPro" id="IPR039538">
    <property type="entry name" value="BetI_C"/>
</dbReference>
<dbReference type="EMBL" id="FODS01000002">
    <property type="protein sequence ID" value="SEO20053.1"/>
    <property type="molecule type" value="Genomic_DNA"/>
</dbReference>
<dbReference type="InterPro" id="IPR001647">
    <property type="entry name" value="HTH_TetR"/>
</dbReference>
<dbReference type="NCBIfam" id="NF001978">
    <property type="entry name" value="PRK00767.1"/>
    <property type="match status" value="1"/>
</dbReference>
<evidence type="ECO:0000259" key="6">
    <source>
        <dbReference type="PROSITE" id="PS50977"/>
    </source>
</evidence>
<dbReference type="Pfam" id="PF00440">
    <property type="entry name" value="TetR_N"/>
    <property type="match status" value="1"/>
</dbReference>
<dbReference type="SUPFAM" id="SSF46689">
    <property type="entry name" value="Homeodomain-like"/>
    <property type="match status" value="1"/>
</dbReference>
<dbReference type="STRING" id="569882.SAMN04490248_102222"/>
<dbReference type="Gene3D" id="1.10.357.10">
    <property type="entry name" value="Tetracycline Repressor, domain 2"/>
    <property type="match status" value="1"/>
</dbReference>
<evidence type="ECO:0000313" key="8">
    <source>
        <dbReference type="Proteomes" id="UP000198893"/>
    </source>
</evidence>
<dbReference type="PRINTS" id="PR00455">
    <property type="entry name" value="HTHTETR"/>
</dbReference>
<dbReference type="PROSITE" id="PS50977">
    <property type="entry name" value="HTH_TETR_2"/>
    <property type="match status" value="1"/>
</dbReference>
<dbReference type="InterPro" id="IPR050109">
    <property type="entry name" value="HTH-type_TetR-like_transc_reg"/>
</dbReference>
<accession>A0A1H8MS52</accession>
<dbReference type="InterPro" id="IPR009057">
    <property type="entry name" value="Homeodomain-like_sf"/>
</dbReference>
<keyword evidence="3 5" id="KW-0238">DNA-binding</keyword>
<dbReference type="AlphaFoldDB" id="A0A1H8MS52"/>
<evidence type="ECO:0000256" key="1">
    <source>
        <dbReference type="ARBA" id="ARBA00022491"/>
    </source>
</evidence>
<keyword evidence="2" id="KW-0805">Transcription regulation</keyword>
<proteinExistence type="predicted"/>
<keyword evidence="4" id="KW-0804">Transcription</keyword>
<dbReference type="Proteomes" id="UP000198893">
    <property type="component" value="Unassembled WGS sequence"/>
</dbReference>
<evidence type="ECO:0000256" key="2">
    <source>
        <dbReference type="ARBA" id="ARBA00023015"/>
    </source>
</evidence>
<evidence type="ECO:0000313" key="7">
    <source>
        <dbReference type="EMBL" id="SEO20053.1"/>
    </source>
</evidence>
<dbReference type="GO" id="GO:0000976">
    <property type="term" value="F:transcription cis-regulatory region binding"/>
    <property type="evidence" value="ECO:0007669"/>
    <property type="project" value="TreeGrafter"/>
</dbReference>
<gene>
    <name evidence="7" type="ORF">SAMN04490248_102222</name>
</gene>
<dbReference type="InterPro" id="IPR036271">
    <property type="entry name" value="Tet_transcr_reg_TetR-rel_C_sf"/>
</dbReference>
<keyword evidence="1" id="KW-0678">Repressor</keyword>
<feature type="DNA-binding region" description="H-T-H motif" evidence="5">
    <location>
        <begin position="43"/>
        <end position="62"/>
    </location>
</feature>
<dbReference type="Pfam" id="PF13977">
    <property type="entry name" value="TetR_C_6"/>
    <property type="match status" value="1"/>
</dbReference>
<evidence type="ECO:0000256" key="4">
    <source>
        <dbReference type="ARBA" id="ARBA00023163"/>
    </source>
</evidence>
<dbReference type="PANTHER" id="PTHR30055:SF226">
    <property type="entry name" value="HTH-TYPE TRANSCRIPTIONAL REGULATOR PKSA"/>
    <property type="match status" value="1"/>
</dbReference>
<feature type="domain" description="HTH tetR-type" evidence="6">
    <location>
        <begin position="20"/>
        <end position="80"/>
    </location>
</feature>
<protein>
    <submittedName>
        <fullName evidence="7">Transcriptional regulator, TetR family</fullName>
    </submittedName>
</protein>
<dbReference type="GO" id="GO:0003700">
    <property type="term" value="F:DNA-binding transcription factor activity"/>
    <property type="evidence" value="ECO:0007669"/>
    <property type="project" value="TreeGrafter"/>
</dbReference>
<organism evidence="7 8">
    <name type="scientific">Salinihabitans flavidus</name>
    <dbReference type="NCBI Taxonomy" id="569882"/>
    <lineage>
        <taxon>Bacteria</taxon>
        <taxon>Pseudomonadati</taxon>
        <taxon>Pseudomonadota</taxon>
        <taxon>Alphaproteobacteria</taxon>
        <taxon>Rhodobacterales</taxon>
        <taxon>Roseobacteraceae</taxon>
        <taxon>Salinihabitans</taxon>
    </lineage>
</organism>
<evidence type="ECO:0000256" key="3">
    <source>
        <dbReference type="ARBA" id="ARBA00023125"/>
    </source>
</evidence>